<protein>
    <recommendedName>
        <fullName evidence="2">KAP NTPase domain-containing protein</fullName>
    </recommendedName>
</protein>
<feature type="transmembrane region" description="Helical" evidence="1">
    <location>
        <begin position="132"/>
        <end position="157"/>
    </location>
</feature>
<keyword evidence="1" id="KW-0812">Transmembrane</keyword>
<feature type="transmembrane region" description="Helical" evidence="1">
    <location>
        <begin position="59"/>
        <end position="80"/>
    </location>
</feature>
<feature type="transmembrane region" description="Helical" evidence="1">
    <location>
        <begin position="20"/>
        <end position="39"/>
    </location>
</feature>
<dbReference type="eggNOG" id="COG4928">
    <property type="taxonomic scope" value="Bacteria"/>
</dbReference>
<dbReference type="HOGENOM" id="CLU_315164_0_0_7"/>
<proteinExistence type="predicted"/>
<dbReference type="AlphaFoldDB" id="B8FCT4"/>
<organism evidence="3 4">
    <name type="scientific">Desulfatibacillum aliphaticivorans</name>
    <dbReference type="NCBI Taxonomy" id="218208"/>
    <lineage>
        <taxon>Bacteria</taxon>
        <taxon>Pseudomonadati</taxon>
        <taxon>Thermodesulfobacteriota</taxon>
        <taxon>Desulfobacteria</taxon>
        <taxon>Desulfobacterales</taxon>
        <taxon>Desulfatibacillaceae</taxon>
        <taxon>Desulfatibacillum</taxon>
    </lineage>
</organism>
<dbReference type="InterPro" id="IPR027417">
    <property type="entry name" value="P-loop_NTPase"/>
</dbReference>
<name>B8FCT4_DESAL</name>
<dbReference type="EMBL" id="CP001322">
    <property type="protein sequence ID" value="ACL06365.1"/>
    <property type="molecule type" value="Genomic_DNA"/>
</dbReference>
<evidence type="ECO:0000256" key="1">
    <source>
        <dbReference type="SAM" id="Phobius"/>
    </source>
</evidence>
<accession>B8FCT4</accession>
<feature type="domain" description="KAP NTPase" evidence="2">
    <location>
        <begin position="212"/>
        <end position="388"/>
    </location>
</feature>
<dbReference type="Gene3D" id="3.40.50.300">
    <property type="entry name" value="P-loop containing nucleotide triphosphate hydrolases"/>
    <property type="match status" value="1"/>
</dbReference>
<keyword evidence="1" id="KW-1133">Transmembrane helix</keyword>
<dbReference type="SUPFAM" id="SSF52540">
    <property type="entry name" value="P-loop containing nucleoside triphosphate hydrolases"/>
    <property type="match status" value="1"/>
</dbReference>
<evidence type="ECO:0000259" key="2">
    <source>
        <dbReference type="Pfam" id="PF07693"/>
    </source>
</evidence>
<evidence type="ECO:0000313" key="3">
    <source>
        <dbReference type="EMBL" id="ACL06365.1"/>
    </source>
</evidence>
<gene>
    <name evidence="3" type="ordered locus">Dalk_4687</name>
</gene>
<keyword evidence="4" id="KW-1185">Reference proteome</keyword>
<feature type="transmembrane region" description="Helical" evidence="1">
    <location>
        <begin position="92"/>
        <end position="112"/>
    </location>
</feature>
<dbReference type="Proteomes" id="UP000000739">
    <property type="component" value="Chromosome"/>
</dbReference>
<reference evidence="3 4" key="1">
    <citation type="journal article" date="2012" name="Environ. Microbiol.">
        <title>The genome sequence of Desulfatibacillum alkenivorans AK-01: a blueprint for anaerobic alkane oxidation.</title>
        <authorList>
            <person name="Callaghan A.V."/>
            <person name="Morris B.E."/>
            <person name="Pereira I.A."/>
            <person name="McInerney M.J."/>
            <person name="Austin R.N."/>
            <person name="Groves J.T."/>
            <person name="Kukor J.J."/>
            <person name="Suflita J.M."/>
            <person name="Young L.Y."/>
            <person name="Zylstra G.J."/>
            <person name="Wawrik B."/>
        </authorList>
    </citation>
    <scope>NUCLEOTIDE SEQUENCE [LARGE SCALE GENOMIC DNA]</scope>
    <source>
        <strain evidence="3 4">AK-01</strain>
    </source>
</reference>
<dbReference type="InterPro" id="IPR011646">
    <property type="entry name" value="KAP_P-loop"/>
</dbReference>
<keyword evidence="1" id="KW-0472">Membrane</keyword>
<dbReference type="RefSeq" id="WP_015949404.1">
    <property type="nucleotide sequence ID" value="NC_011768.1"/>
</dbReference>
<dbReference type="KEGG" id="dal:Dalk_4687"/>
<dbReference type="Pfam" id="PF07693">
    <property type="entry name" value="KAP_NTPase"/>
    <property type="match status" value="1"/>
</dbReference>
<sequence>MPDRKKSISCPPILARWVDIVLLTLIGVVASVCLSGLLFKLGEWVYPILGEGFVNQWPMVFWGFILSLPLLLMIAPFGGVQRFEITLTSLKYPPARLAGVVGSSLYLLFFYVCRNHFFPELAALTATEKMAFFKIITIPFLGLIIAMPVSLLIFCTARSRSSPHEPMESNHGEDISESTKALPSDLQGLAKWIKEEKPIKKRADDLIDNKIFADRIAEQLQKEKMKTVSLVGPYGCGKTSILHMVKEKLCDDKPSCCKDPDYIICWAREWGVVEGTAAENILKHVIRKLSHEVDCTGIVRLPENYRKAMDGSGQSFLKVLSEFLSGPQDPCKVLGKIDSILQAINKRMVIFVEDLDRNPNPRNMMRQVASLLDRLKGLNRVSFVIAAGESFEELLRIGEHREVVPHVLEKREFVILINDFLGCCVDSAMRKTNNAILGLDLCEDRLGCEAILNAESMHPKSVEEALLMEPIEALHILARSSIRSIKAALRRAWTTWETLRGEIDLDDLIVTCFLREEAFSLFAFINEHIEMLKHSDEELLGTGTRTDVVFNQHQSDADKVDEKADSLSPKINAATKNLGTRQKVAKRLMVFLFPGLDGDKSSHPPQGVGVNNECAPNYWNRLVREKVSEKVKDQDIMREIAAWKEGEENKLIEIIVDGKISSIDENVYGEAVSRFSGLIGDESQYRLLVIDCLRYVINHQKPVPGGMNSPCPEDLDYYRAFSRYKLDDDPDSGIFYNQVYELIAEAFRRHLSMAACLLRIVTGENSYEPVPGWEHTGTHARKVRQAFQDAYSSEHSSFLNAIKIGDHSALFKTMNRLCDPPGLLWQAKINKWKWLAPILVSASKIDMNSVAPQVATLLEEVEKKGKTEAETTWVWRLFQNEDPKIKEGGEGLLNRARQLIENRSASEVNRLKMLGFASSTQPTSYPD</sequence>
<evidence type="ECO:0000313" key="4">
    <source>
        <dbReference type="Proteomes" id="UP000000739"/>
    </source>
</evidence>